<keyword evidence="1" id="KW-0732">Signal</keyword>
<comment type="caution">
    <text evidence="2">The sequence shown here is derived from an EMBL/GenBank/DDBJ whole genome shotgun (WGS) entry which is preliminary data.</text>
</comment>
<dbReference type="Proteomes" id="UP000234857">
    <property type="component" value="Unassembled WGS sequence"/>
</dbReference>
<dbReference type="EMBL" id="PKTG01000122">
    <property type="protein sequence ID" value="PLX16185.1"/>
    <property type="molecule type" value="Genomic_DNA"/>
</dbReference>
<organism evidence="2 3">
    <name type="scientific">Muiribacterium halophilum</name>
    <dbReference type="NCBI Taxonomy" id="2053465"/>
    <lineage>
        <taxon>Bacteria</taxon>
        <taxon>Candidatus Muiribacteriota</taxon>
        <taxon>Candidatus Muiribacteriia</taxon>
        <taxon>Candidatus Muiribacteriales</taxon>
        <taxon>Candidatus Muiribacteriaceae</taxon>
        <taxon>Candidatus Muiribacterium</taxon>
    </lineage>
</organism>
<name>A0A2N5ZBY6_MUIH1</name>
<gene>
    <name evidence="2" type="ORF">C0601_11225</name>
</gene>
<protein>
    <submittedName>
        <fullName evidence="2">Uncharacterized protein</fullName>
    </submittedName>
</protein>
<evidence type="ECO:0000256" key="1">
    <source>
        <dbReference type="SAM" id="SignalP"/>
    </source>
</evidence>
<accession>A0A2N5ZBY6</accession>
<feature type="chain" id="PRO_5014957117" evidence="1">
    <location>
        <begin position="31"/>
        <end position="459"/>
    </location>
</feature>
<evidence type="ECO:0000313" key="3">
    <source>
        <dbReference type="Proteomes" id="UP000234857"/>
    </source>
</evidence>
<sequence length="459" mass="53575">MTKFIPQSIIKYMKKILLLIFIGVSILCQATETNLVDADSASFPYVLKNVEGSGNTLRATIFDKRESKTFTVKKGDRLKSLDESEAELTQARDFISSTMVDKKKREILKDMKNDFSKYSIPVPDFSLLHLDPLEDFLNISDKELQSNLAYLEVIDIQNDHILIKDPFRHINFKLYKNIENNQTFSKELNFKDIQLKKVSVPIMVDYIRDNDYGPLIKLSDCSLSGAYDDKYMYLYIEYDLKEPTAKHSDIYFMSYNEETLSMFYEGIKFPSYLEFDIMLSDEKEYIDYINGKRSEVDIDLWKWEYANNVNKNIPDFYVNITRNKKKLPADSDMETDNIKDSQGRNNYIYIKPDKGSVPSVFTFAPNFEQFRPISKIFIPAKINFNPTESQKDIIISSYLNNDNKESPFYQGKIRIELKRKLNTGNKDDIKISSGSTMLFKFYRPISDSIGFNDSFRLNF</sequence>
<proteinExistence type="predicted"/>
<reference evidence="2 3" key="1">
    <citation type="submission" date="2017-11" db="EMBL/GenBank/DDBJ databases">
        <title>Genome-resolved metagenomics identifies genetic mobility, metabolic interactions, and unexpected diversity in perchlorate-reducing communities.</title>
        <authorList>
            <person name="Barnum T.P."/>
            <person name="Figueroa I.A."/>
            <person name="Carlstrom C.I."/>
            <person name="Lucas L.N."/>
            <person name="Engelbrektson A.L."/>
            <person name="Coates J.D."/>
        </authorList>
    </citation>
    <scope>NUCLEOTIDE SEQUENCE [LARGE SCALE GENOMIC DNA]</scope>
    <source>
        <strain evidence="2">BM706</strain>
    </source>
</reference>
<evidence type="ECO:0000313" key="2">
    <source>
        <dbReference type="EMBL" id="PLX16185.1"/>
    </source>
</evidence>
<dbReference type="AlphaFoldDB" id="A0A2N5ZBY6"/>
<feature type="signal peptide" evidence="1">
    <location>
        <begin position="1"/>
        <end position="30"/>
    </location>
</feature>